<dbReference type="AlphaFoldDB" id="A0A8C7XNJ6"/>
<organism evidence="2 3">
    <name type="scientific">Oryzias sinensis</name>
    <name type="common">Chinese medaka</name>
    <dbReference type="NCBI Taxonomy" id="183150"/>
    <lineage>
        <taxon>Eukaryota</taxon>
        <taxon>Metazoa</taxon>
        <taxon>Chordata</taxon>
        <taxon>Craniata</taxon>
        <taxon>Vertebrata</taxon>
        <taxon>Euteleostomi</taxon>
        <taxon>Actinopterygii</taxon>
        <taxon>Neopterygii</taxon>
        <taxon>Teleostei</taxon>
        <taxon>Neoteleostei</taxon>
        <taxon>Acanthomorphata</taxon>
        <taxon>Ovalentaria</taxon>
        <taxon>Atherinomorphae</taxon>
        <taxon>Beloniformes</taxon>
        <taxon>Adrianichthyidae</taxon>
        <taxon>Oryziinae</taxon>
        <taxon>Oryzias</taxon>
    </lineage>
</organism>
<name>A0A8C7XNJ6_9TELE</name>
<dbReference type="InterPro" id="IPR028222">
    <property type="entry name" value="AP5Z1"/>
</dbReference>
<sequence length="130" mass="15335">MYSHGSESLIRQAREIQDSELQKFYIRLVKLLQFKEVSHELLDSLHRLYLILSANKYSRTKCVRAYSPWKGLFLTFLCHDVRTQFFGGSGGAEAEMPQWIKNTSLGFLFFCEEFTLKYMLKPQKSEFCMK</sequence>
<evidence type="ECO:0000313" key="3">
    <source>
        <dbReference type="Proteomes" id="UP000694383"/>
    </source>
</evidence>
<keyword evidence="3" id="KW-1185">Reference proteome</keyword>
<protein>
    <recommendedName>
        <fullName evidence="1">AP-5 complex subunit zeta-1 N-terminal TPR domain-containing protein</fullName>
    </recommendedName>
</protein>
<evidence type="ECO:0000259" key="1">
    <source>
        <dbReference type="Pfam" id="PF25153"/>
    </source>
</evidence>
<reference evidence="2" key="2">
    <citation type="submission" date="2025-09" db="UniProtKB">
        <authorList>
            <consortium name="Ensembl"/>
        </authorList>
    </citation>
    <scope>IDENTIFICATION</scope>
</reference>
<evidence type="ECO:0000313" key="2">
    <source>
        <dbReference type="Ensembl" id="ENSOSIP00000014687.1"/>
    </source>
</evidence>
<dbReference type="GO" id="GO:0044599">
    <property type="term" value="C:AP-5 adaptor complex"/>
    <property type="evidence" value="ECO:0007669"/>
    <property type="project" value="InterPro"/>
</dbReference>
<dbReference type="Ensembl" id="ENSOSIT00000015530.1">
    <property type="protein sequence ID" value="ENSOSIP00000014687.1"/>
    <property type="gene ID" value="ENSOSIG00000008285.1"/>
</dbReference>
<reference evidence="2" key="1">
    <citation type="submission" date="2025-08" db="UniProtKB">
        <authorList>
            <consortium name="Ensembl"/>
        </authorList>
    </citation>
    <scope>IDENTIFICATION</scope>
</reference>
<dbReference type="Pfam" id="PF25153">
    <property type="entry name" value="TPR_AP5Z1"/>
    <property type="match status" value="1"/>
</dbReference>
<dbReference type="PANTHER" id="PTHR46488:SF1">
    <property type="entry name" value="AP-5 COMPLEX SUBUNIT ZETA-1"/>
    <property type="match status" value="1"/>
</dbReference>
<feature type="domain" description="AP-5 complex subunit zeta-1 N-terminal TPR" evidence="1">
    <location>
        <begin position="1"/>
        <end position="60"/>
    </location>
</feature>
<accession>A0A8C7XNJ6</accession>
<dbReference type="Proteomes" id="UP000694383">
    <property type="component" value="Unplaced"/>
</dbReference>
<dbReference type="InterPro" id="IPR056857">
    <property type="entry name" value="TPR_AP5Z1_N"/>
</dbReference>
<proteinExistence type="predicted"/>
<dbReference type="PANTHER" id="PTHR46488">
    <property type="entry name" value="AP-5 COMPLEX SUBUNIT ZETA-1"/>
    <property type="match status" value="1"/>
</dbReference>